<reference evidence="2" key="1">
    <citation type="journal article" date="2008" name="Nature">
        <title>The amphioxus genome and the evolution of the chordate karyotype.</title>
        <authorList>
            <consortium name="US DOE Joint Genome Institute (JGI-PGF)"/>
            <person name="Putnam N.H."/>
            <person name="Butts T."/>
            <person name="Ferrier D.E.K."/>
            <person name="Furlong R.F."/>
            <person name="Hellsten U."/>
            <person name="Kawashima T."/>
            <person name="Robinson-Rechavi M."/>
            <person name="Shoguchi E."/>
            <person name="Terry A."/>
            <person name="Yu J.-K."/>
            <person name="Benito-Gutierrez E.L."/>
            <person name="Dubchak I."/>
            <person name="Garcia-Fernandez J."/>
            <person name="Gibson-Brown J.J."/>
            <person name="Grigoriev I.V."/>
            <person name="Horton A.C."/>
            <person name="de Jong P.J."/>
            <person name="Jurka J."/>
            <person name="Kapitonov V.V."/>
            <person name="Kohara Y."/>
            <person name="Kuroki Y."/>
            <person name="Lindquist E."/>
            <person name="Lucas S."/>
            <person name="Osoegawa K."/>
            <person name="Pennacchio L.A."/>
            <person name="Salamov A.A."/>
            <person name="Satou Y."/>
            <person name="Sauka-Spengler T."/>
            <person name="Schmutz J."/>
            <person name="Shin-I T."/>
            <person name="Toyoda A."/>
            <person name="Bronner-Fraser M."/>
            <person name="Fujiyama A."/>
            <person name="Holland L.Z."/>
            <person name="Holland P.W.H."/>
            <person name="Satoh N."/>
            <person name="Rokhsar D.S."/>
        </authorList>
    </citation>
    <scope>NUCLEOTIDE SEQUENCE [LARGE SCALE GENOMIC DNA]</scope>
    <source>
        <strain evidence="2">S238N-H82</strain>
        <tissue evidence="2">Testes</tissue>
    </source>
</reference>
<dbReference type="AlphaFoldDB" id="C3YXM9"/>
<name>C3YXM9_BRAFL</name>
<feature type="compositionally biased region" description="Low complexity" evidence="1">
    <location>
        <begin position="474"/>
        <end position="491"/>
    </location>
</feature>
<feature type="compositionally biased region" description="Low complexity" evidence="1">
    <location>
        <begin position="259"/>
        <end position="274"/>
    </location>
</feature>
<feature type="region of interest" description="Disordered" evidence="1">
    <location>
        <begin position="1"/>
        <end position="40"/>
    </location>
</feature>
<sequence>MAGQESGPGKDAGSEETRRSPEVSPRPSLDPTGIREEEPSEIYEEELGVVCAAGSTTVASHVDIPSSSMTVQVEQRVSTQPTEFSPGRSVMPTPEWQRVVQSPPLPPIHISLPSEIAYEHGFPELESPSSGHFSGSPSEQSLLSPAGFGRQSPRLRGLPPRLRTISGTSTFSSGRESLGSLDLPSPPSFVFRSPVSPVRSHVGTLPHHRLPSPSTRGLSSISEVESSATTQSSPAGPAWSPSWPYTLSSPPSAAASGRLPSWSSEEASPLPSSPYQLRRQRTPRTPYAENTPQSLAVELPPQRRKSTTGRKARRVSSKRSYQRRRGSVSSELSSTGSLVSRVSGAPSSPSMGGCLGVKQREKLSSKRTLESEPTETDRPERRSVYMIEHDEVDSSLLRELFERGEREENLPSALRNFVIKVIAGYLRDEQDVPSYVHLINIEKEVQQITHESAEAEAIACQPSPTSGSVSKTQVESAAASSSSVEPLPSTSLVETAPQAAVMAEEGARAETTVVPQLSASEGATQPYLYLISPGGPNFPVTIDDIVQAEKCGCDRCDSGSTGGAQGGASVALAGFEASRAWQVVPPDAVEECTIVLPMQQDIQGRTRYYLIPMSYKQTGHARDCHQFLMAAINQPTAGQDIRALVSSFWISAPLAHLFSTYMEDIQRHGAPVQQLFVLLKAE</sequence>
<evidence type="ECO:0000256" key="1">
    <source>
        <dbReference type="SAM" id="MobiDB-lite"/>
    </source>
</evidence>
<feature type="compositionally biased region" description="Low complexity" evidence="1">
    <location>
        <begin position="154"/>
        <end position="163"/>
    </location>
</feature>
<feature type="compositionally biased region" description="Polar residues" evidence="1">
    <location>
        <begin position="212"/>
        <end position="231"/>
    </location>
</feature>
<dbReference type="InParanoid" id="C3YXM9"/>
<feature type="compositionally biased region" description="Polar residues" evidence="1">
    <location>
        <begin position="69"/>
        <end position="83"/>
    </location>
</feature>
<proteinExistence type="predicted"/>
<feature type="region of interest" description="Disordered" evidence="1">
    <location>
        <begin position="460"/>
        <end position="491"/>
    </location>
</feature>
<evidence type="ECO:0000313" key="2">
    <source>
        <dbReference type="EMBL" id="EEN54838.1"/>
    </source>
</evidence>
<feature type="compositionally biased region" description="Low complexity" evidence="1">
    <location>
        <begin position="232"/>
        <end position="244"/>
    </location>
</feature>
<protein>
    <submittedName>
        <fullName evidence="2">Uncharacterized protein</fullName>
    </submittedName>
</protein>
<feature type="compositionally biased region" description="Low complexity" evidence="1">
    <location>
        <begin position="126"/>
        <end position="141"/>
    </location>
</feature>
<feature type="compositionally biased region" description="Basic and acidic residues" evidence="1">
    <location>
        <begin position="12"/>
        <end position="21"/>
    </location>
</feature>
<feature type="compositionally biased region" description="Polar residues" evidence="1">
    <location>
        <begin position="462"/>
        <end position="473"/>
    </location>
</feature>
<feature type="region of interest" description="Disordered" evidence="1">
    <location>
        <begin position="69"/>
        <end position="91"/>
    </location>
</feature>
<feature type="compositionally biased region" description="Basic residues" evidence="1">
    <location>
        <begin position="302"/>
        <end position="326"/>
    </location>
</feature>
<feature type="region of interest" description="Disordered" evidence="1">
    <location>
        <begin position="122"/>
        <end position="382"/>
    </location>
</feature>
<feature type="compositionally biased region" description="Low complexity" evidence="1">
    <location>
        <begin position="177"/>
        <end position="200"/>
    </location>
</feature>
<feature type="compositionally biased region" description="Polar residues" evidence="1">
    <location>
        <begin position="165"/>
        <end position="175"/>
    </location>
</feature>
<organism>
    <name type="scientific">Branchiostoma floridae</name>
    <name type="common">Florida lancelet</name>
    <name type="synonym">Amphioxus</name>
    <dbReference type="NCBI Taxonomy" id="7739"/>
    <lineage>
        <taxon>Eukaryota</taxon>
        <taxon>Metazoa</taxon>
        <taxon>Chordata</taxon>
        <taxon>Cephalochordata</taxon>
        <taxon>Leptocardii</taxon>
        <taxon>Amphioxiformes</taxon>
        <taxon>Branchiostomatidae</taxon>
        <taxon>Branchiostoma</taxon>
    </lineage>
</organism>
<gene>
    <name evidence="2" type="ORF">BRAFLDRAFT_74497</name>
</gene>
<dbReference type="EMBL" id="GG666563">
    <property type="protein sequence ID" value="EEN54838.1"/>
    <property type="molecule type" value="Genomic_DNA"/>
</dbReference>
<feature type="compositionally biased region" description="Basic and acidic residues" evidence="1">
    <location>
        <begin position="358"/>
        <end position="382"/>
    </location>
</feature>
<feature type="compositionally biased region" description="Low complexity" evidence="1">
    <location>
        <begin position="327"/>
        <end position="341"/>
    </location>
</feature>
<accession>C3YXM9</accession>